<proteinExistence type="predicted"/>
<dbReference type="Proteomes" id="UP001154265">
    <property type="component" value="Unassembled WGS sequence"/>
</dbReference>
<reference evidence="1" key="2">
    <citation type="submission" date="2022-01" db="EMBL/GenBank/DDBJ databases">
        <authorList>
            <person name="Zivanovic Y."/>
            <person name="Moreira D."/>
            <person name="Lopez-Garcia P."/>
        </authorList>
    </citation>
    <scope>NUCLEOTIDE SEQUENCE</scope>
    <source>
        <strain evidence="1">G9</strain>
    </source>
</reference>
<comment type="caution">
    <text evidence="1">The sequence shown here is derived from an EMBL/GenBank/DDBJ whole genome shotgun (WGS) entry which is preliminary data.</text>
</comment>
<dbReference type="RefSeq" id="WP_277865898.1">
    <property type="nucleotide sequence ID" value="NZ_JAKKUT010000002.1"/>
</dbReference>
<name>A0ABT6EWW5_9SYNE</name>
<organism evidence="1 2">
    <name type="scientific">Candidatus Synechococcus calcipolaris G9</name>
    <dbReference type="NCBI Taxonomy" id="1497997"/>
    <lineage>
        <taxon>Bacteria</taxon>
        <taxon>Bacillati</taxon>
        <taxon>Cyanobacteriota</taxon>
        <taxon>Cyanophyceae</taxon>
        <taxon>Synechococcales</taxon>
        <taxon>Synechococcaceae</taxon>
        <taxon>Synechococcus</taxon>
    </lineage>
</organism>
<evidence type="ECO:0000313" key="2">
    <source>
        <dbReference type="Proteomes" id="UP001154265"/>
    </source>
</evidence>
<gene>
    <name evidence="1" type="ORF">L3556_03355</name>
</gene>
<keyword evidence="2" id="KW-1185">Reference proteome</keyword>
<accession>A0ABT6EWW5</accession>
<protein>
    <submittedName>
        <fullName evidence="1">Uncharacterized protein</fullName>
    </submittedName>
</protein>
<sequence length="386" mass="43636">MIIGNKQILISALVGFFLGYGSLALGIMFDRHQWQQLEHASKEINERSSHLALNDREIQVIPAYEANAEILQYAFTDEIIDTEMLYASIMTFDDIQSFNSSIFINVDNFESAYKNLTILNINHRMLDQGKTPLLEIKFSLENQTYYAYAYGEISKHCGDRPVASLIIPGSGLNQSSAIYHQDQENYHYGIIESLDSIDGDTFVFIKPNEDGLAWHNGEYKLNNDFIINYHLNRGSSYSASYIVQSLAIMKYLNECYETTIVAGLSQGGGATLLNALQSRPDIAIVASGHSVLMNQFEWSGHNQIIIPTGVYGRVTDPDLITQKLRVLPTQFLFTYGKDEIGLFKIEAEEEVTCQLLYTLENVTCLIHGDGHIFPQIEIKEFLSQFF</sequence>
<dbReference type="EMBL" id="JAKKUT010000002">
    <property type="protein sequence ID" value="MDG2989974.1"/>
    <property type="molecule type" value="Genomic_DNA"/>
</dbReference>
<evidence type="ECO:0000313" key="1">
    <source>
        <dbReference type="EMBL" id="MDG2989974.1"/>
    </source>
</evidence>
<reference evidence="1" key="1">
    <citation type="journal article" date="2022" name="Genome Biol. Evol.">
        <title>A New Gene Family Diagnostic for Intracellular Biomineralization of Amorphous Ca Carbonates by Cyanobacteria.</title>
        <authorList>
            <person name="Benzerara K."/>
            <person name="Duprat E."/>
            <person name="Bitard-Feildel T."/>
            <person name="Caumes G."/>
            <person name="Cassier-Chauvat C."/>
            <person name="Chauvat F."/>
            <person name="Dezi M."/>
            <person name="Diop S.I."/>
            <person name="Gaschignard G."/>
            <person name="Gorgen S."/>
            <person name="Gugger M."/>
            <person name="Lopez-Garcia P."/>
            <person name="Millet M."/>
            <person name="Skouri-Panet F."/>
            <person name="Moreira D."/>
            <person name="Callebaut I."/>
        </authorList>
    </citation>
    <scope>NUCLEOTIDE SEQUENCE</scope>
    <source>
        <strain evidence="1">G9</strain>
    </source>
</reference>